<dbReference type="FunFam" id="3.30.200.20:FF:000610">
    <property type="entry name" value="Cysteine-rich receptor-like protein kinase 40"/>
    <property type="match status" value="1"/>
</dbReference>
<dbReference type="PANTHER" id="PTHR48006:SF102">
    <property type="entry name" value="LEUCINE-RICH REPEAT-CONTAINING PROTEIN DDB_G0281931-RELATED"/>
    <property type="match status" value="1"/>
</dbReference>
<dbReference type="GO" id="GO:0004674">
    <property type="term" value="F:protein serine/threonine kinase activity"/>
    <property type="evidence" value="ECO:0007669"/>
    <property type="project" value="UniProtKB-KW"/>
</dbReference>
<dbReference type="InterPro" id="IPR051824">
    <property type="entry name" value="LRR_Rcpt-Like_S/T_Kinase"/>
</dbReference>
<dbReference type="PANTHER" id="PTHR48006">
    <property type="entry name" value="LEUCINE-RICH REPEAT-CONTAINING PROTEIN DDB_G0281931-RELATED"/>
    <property type="match status" value="1"/>
</dbReference>
<evidence type="ECO:0000256" key="4">
    <source>
        <dbReference type="ARBA" id="ARBA00022741"/>
    </source>
</evidence>
<dbReference type="InterPro" id="IPR011009">
    <property type="entry name" value="Kinase-like_dom_sf"/>
</dbReference>
<feature type="chain" id="PRO_5014095358" description="non-specific serine/threonine protein kinase" evidence="10">
    <location>
        <begin position="21"/>
        <end position="405"/>
    </location>
</feature>
<dbReference type="GeneID" id="100827717"/>
<dbReference type="OMA" id="CKADQDF"/>
<dbReference type="HOGENOM" id="CLU_000288_21_4_1"/>
<sequence length="405" mass="45254">MEKAALWLVLISVASLRCNGDPDFVTEGQYIKIKRSLFAMLIVFAVMVFALAIVILKYLRPGKRSADETISGGSSADNKFRGGEVINRWSGLYRFTKAEIERAMDYANNRIYLGSGSAGQVYQGVLPSGQLVAIKHIHRTAMSGSFTREADGLSKVRHPNLVCLFGYCDDGTDQYLVYEYCANGNLAQNLLRSDSVLPWPTRVKILRDCASVLRFLHTHSDGCIVHRDIKLTNILLTENMEPKLSDFGLAKLLAMEETKVFTDVRGTIGYMDPEYITHSKLTCSSDIYSFGVVVLQLLSGRKVIELDIVARDSLTKKAKDVVSGKKPLDEFIDNRIRDEVNIEDFVLILKIAVLCVAHSSVGRPTIKDVYEEMDKAWRNTITKAARARNEISSSNTVHYPKVIDV</sequence>
<dbReference type="Gramene" id="KQJ88560">
    <property type="protein sequence ID" value="KQJ88560"/>
    <property type="gene ID" value="BRADI_4g19550v3"/>
</dbReference>
<organism evidence="13">
    <name type="scientific">Brachypodium distachyon</name>
    <name type="common">Purple false brome</name>
    <name type="synonym">Trachynia distachya</name>
    <dbReference type="NCBI Taxonomy" id="15368"/>
    <lineage>
        <taxon>Eukaryota</taxon>
        <taxon>Viridiplantae</taxon>
        <taxon>Streptophyta</taxon>
        <taxon>Embryophyta</taxon>
        <taxon>Tracheophyta</taxon>
        <taxon>Spermatophyta</taxon>
        <taxon>Magnoliopsida</taxon>
        <taxon>Liliopsida</taxon>
        <taxon>Poales</taxon>
        <taxon>Poaceae</taxon>
        <taxon>BOP clade</taxon>
        <taxon>Pooideae</taxon>
        <taxon>Stipodae</taxon>
        <taxon>Brachypodieae</taxon>
        <taxon>Brachypodium</taxon>
    </lineage>
</organism>
<keyword evidence="5" id="KW-0418">Kinase</keyword>
<keyword evidence="9" id="KW-0812">Transmembrane</keyword>
<dbReference type="FunFam" id="1.10.510.10:FF:000530">
    <property type="entry name" value="probable receptor-like protein kinase At5g59700"/>
    <property type="match status" value="1"/>
</dbReference>
<dbReference type="GO" id="GO:0004672">
    <property type="term" value="F:protein kinase activity"/>
    <property type="evidence" value="ECO:0000318"/>
    <property type="project" value="GO_Central"/>
</dbReference>
<dbReference type="EC" id="2.7.11.1" evidence="1"/>
<evidence type="ECO:0000313" key="14">
    <source>
        <dbReference type="Proteomes" id="UP000008810"/>
    </source>
</evidence>
<evidence type="ECO:0000256" key="8">
    <source>
        <dbReference type="ARBA" id="ARBA00048679"/>
    </source>
</evidence>
<keyword evidence="2" id="KW-0723">Serine/threonine-protein kinase</keyword>
<feature type="signal peptide" evidence="10">
    <location>
        <begin position="1"/>
        <end position="20"/>
    </location>
</feature>
<dbReference type="PROSITE" id="PS50011">
    <property type="entry name" value="PROTEIN_KINASE_DOM"/>
    <property type="match status" value="1"/>
</dbReference>
<dbReference type="GO" id="GO:0005524">
    <property type="term" value="F:ATP binding"/>
    <property type="evidence" value="ECO:0007669"/>
    <property type="project" value="UniProtKB-KW"/>
</dbReference>
<protein>
    <recommendedName>
        <fullName evidence="1">non-specific serine/threonine protein kinase</fullName>
        <ecNumber evidence="1">2.7.11.1</ecNumber>
    </recommendedName>
</protein>
<accession>I1ILU7</accession>
<dbReference type="RefSeq" id="XP_024311111.1">
    <property type="nucleotide sequence ID" value="XM_024455343.1"/>
</dbReference>
<dbReference type="GO" id="GO:0005886">
    <property type="term" value="C:plasma membrane"/>
    <property type="evidence" value="ECO:0000318"/>
    <property type="project" value="GO_Central"/>
</dbReference>
<keyword evidence="6" id="KW-0067">ATP-binding</keyword>
<dbReference type="EMBL" id="CM000883">
    <property type="protein sequence ID" value="KQJ88560.1"/>
    <property type="molecule type" value="Genomic_DNA"/>
</dbReference>
<dbReference type="ExpressionAtlas" id="I1ILU7">
    <property type="expression patterns" value="baseline"/>
</dbReference>
<feature type="transmembrane region" description="Helical" evidence="9">
    <location>
        <begin position="36"/>
        <end position="56"/>
    </location>
</feature>
<reference evidence="12" key="2">
    <citation type="submission" date="2017-06" db="EMBL/GenBank/DDBJ databases">
        <title>WGS assembly of Brachypodium distachyon.</title>
        <authorList>
            <consortium name="The International Brachypodium Initiative"/>
            <person name="Lucas S."/>
            <person name="Harmon-Smith M."/>
            <person name="Lail K."/>
            <person name="Tice H."/>
            <person name="Grimwood J."/>
            <person name="Bruce D."/>
            <person name="Barry K."/>
            <person name="Shu S."/>
            <person name="Lindquist E."/>
            <person name="Wang M."/>
            <person name="Pitluck S."/>
            <person name="Vogel J.P."/>
            <person name="Garvin D.F."/>
            <person name="Mockler T.C."/>
            <person name="Schmutz J."/>
            <person name="Rokhsar D."/>
            <person name="Bevan M.W."/>
        </authorList>
    </citation>
    <scope>NUCLEOTIDE SEQUENCE</scope>
    <source>
        <strain evidence="12">Bd21</strain>
    </source>
</reference>
<keyword evidence="9" id="KW-1133">Transmembrane helix</keyword>
<dbReference type="GO" id="GO:0007165">
    <property type="term" value="P:signal transduction"/>
    <property type="evidence" value="ECO:0000318"/>
    <property type="project" value="GO_Central"/>
</dbReference>
<dbReference type="SMART" id="SM00220">
    <property type="entry name" value="S_TKc"/>
    <property type="match status" value="1"/>
</dbReference>
<evidence type="ECO:0000256" key="6">
    <source>
        <dbReference type="ARBA" id="ARBA00022840"/>
    </source>
</evidence>
<keyword evidence="14" id="KW-1185">Reference proteome</keyword>
<gene>
    <name evidence="13" type="primary">LOC100827717</name>
    <name evidence="12" type="ORF">BRADI_4g19550v3</name>
</gene>
<evidence type="ECO:0000256" key="3">
    <source>
        <dbReference type="ARBA" id="ARBA00022679"/>
    </source>
</evidence>
<dbReference type="EnsemblPlants" id="KQJ88560">
    <property type="protein sequence ID" value="KQJ88560"/>
    <property type="gene ID" value="BRADI_4g19550v3"/>
</dbReference>
<keyword evidence="3" id="KW-0808">Transferase</keyword>
<evidence type="ECO:0000256" key="2">
    <source>
        <dbReference type="ARBA" id="ARBA00022527"/>
    </source>
</evidence>
<dbReference type="SUPFAM" id="SSF56112">
    <property type="entry name" value="Protein kinase-like (PK-like)"/>
    <property type="match status" value="1"/>
</dbReference>
<evidence type="ECO:0000313" key="12">
    <source>
        <dbReference type="EMBL" id="KQJ88558.1"/>
    </source>
</evidence>
<reference evidence="12 13" key="1">
    <citation type="journal article" date="2010" name="Nature">
        <title>Genome sequencing and analysis of the model grass Brachypodium distachyon.</title>
        <authorList>
            <consortium name="International Brachypodium Initiative"/>
        </authorList>
    </citation>
    <scope>NUCLEOTIDE SEQUENCE [LARGE SCALE GENOMIC DNA]</scope>
    <source>
        <strain evidence="12">Bd21</strain>
        <strain evidence="13">cv. Bd21</strain>
    </source>
</reference>
<comment type="catalytic activity">
    <reaction evidence="8">
        <text>L-seryl-[protein] + ATP = O-phospho-L-seryl-[protein] + ADP + H(+)</text>
        <dbReference type="Rhea" id="RHEA:17989"/>
        <dbReference type="Rhea" id="RHEA-COMP:9863"/>
        <dbReference type="Rhea" id="RHEA-COMP:11604"/>
        <dbReference type="ChEBI" id="CHEBI:15378"/>
        <dbReference type="ChEBI" id="CHEBI:29999"/>
        <dbReference type="ChEBI" id="CHEBI:30616"/>
        <dbReference type="ChEBI" id="CHEBI:83421"/>
        <dbReference type="ChEBI" id="CHEBI:456216"/>
        <dbReference type="EC" id="2.7.11.1"/>
    </reaction>
</comment>
<evidence type="ECO:0000256" key="1">
    <source>
        <dbReference type="ARBA" id="ARBA00012513"/>
    </source>
</evidence>
<dbReference type="Gramene" id="KQJ88558">
    <property type="protein sequence ID" value="KQJ88558"/>
    <property type="gene ID" value="BRADI_4g19550v3"/>
</dbReference>
<keyword evidence="9" id="KW-0472">Membrane</keyword>
<proteinExistence type="predicted"/>
<name>I1ILU7_BRADI</name>
<dbReference type="EnsemblPlants" id="KQJ88558">
    <property type="protein sequence ID" value="KQJ88558"/>
    <property type="gene ID" value="BRADI_4g19550v3"/>
</dbReference>
<reference evidence="13" key="3">
    <citation type="submission" date="2018-08" db="UniProtKB">
        <authorList>
            <consortium name="EnsemblPlants"/>
        </authorList>
    </citation>
    <scope>IDENTIFICATION</scope>
    <source>
        <strain evidence="13">cv. Bd21</strain>
    </source>
</reference>
<evidence type="ECO:0000256" key="5">
    <source>
        <dbReference type="ARBA" id="ARBA00022777"/>
    </source>
</evidence>
<dbReference type="Proteomes" id="UP000008810">
    <property type="component" value="Chromosome 4"/>
</dbReference>
<dbReference type="Pfam" id="PF00069">
    <property type="entry name" value="Pkinase"/>
    <property type="match status" value="1"/>
</dbReference>
<evidence type="ECO:0000259" key="11">
    <source>
        <dbReference type="PROSITE" id="PS50011"/>
    </source>
</evidence>
<feature type="domain" description="Protein kinase" evidence="11">
    <location>
        <begin position="107"/>
        <end position="378"/>
    </location>
</feature>
<dbReference type="eggNOG" id="KOG1187">
    <property type="taxonomic scope" value="Eukaryota"/>
</dbReference>
<evidence type="ECO:0000313" key="13">
    <source>
        <dbReference type="EnsemblPlants" id="KQJ88560"/>
    </source>
</evidence>
<dbReference type="Gene3D" id="3.30.200.20">
    <property type="entry name" value="Phosphorylase Kinase, domain 1"/>
    <property type="match status" value="1"/>
</dbReference>
<dbReference type="EMBL" id="CM000883">
    <property type="protein sequence ID" value="KQJ88558.1"/>
    <property type="molecule type" value="Genomic_DNA"/>
</dbReference>
<dbReference type="InterPro" id="IPR000719">
    <property type="entry name" value="Prot_kinase_dom"/>
</dbReference>
<keyword evidence="10" id="KW-0732">Signal</keyword>
<dbReference type="OrthoDB" id="4062651at2759"/>
<dbReference type="Gene3D" id="1.10.510.10">
    <property type="entry name" value="Transferase(Phosphotransferase) domain 1"/>
    <property type="match status" value="1"/>
</dbReference>
<dbReference type="AlphaFoldDB" id="I1ILU7"/>
<evidence type="ECO:0000256" key="7">
    <source>
        <dbReference type="ARBA" id="ARBA00047899"/>
    </source>
</evidence>
<evidence type="ECO:0000256" key="9">
    <source>
        <dbReference type="SAM" id="Phobius"/>
    </source>
</evidence>
<dbReference type="InterPro" id="IPR008271">
    <property type="entry name" value="Ser/Thr_kinase_AS"/>
</dbReference>
<evidence type="ECO:0000256" key="10">
    <source>
        <dbReference type="SAM" id="SignalP"/>
    </source>
</evidence>
<comment type="catalytic activity">
    <reaction evidence="7">
        <text>L-threonyl-[protein] + ATP = O-phospho-L-threonyl-[protein] + ADP + H(+)</text>
        <dbReference type="Rhea" id="RHEA:46608"/>
        <dbReference type="Rhea" id="RHEA-COMP:11060"/>
        <dbReference type="Rhea" id="RHEA-COMP:11605"/>
        <dbReference type="ChEBI" id="CHEBI:15378"/>
        <dbReference type="ChEBI" id="CHEBI:30013"/>
        <dbReference type="ChEBI" id="CHEBI:30616"/>
        <dbReference type="ChEBI" id="CHEBI:61977"/>
        <dbReference type="ChEBI" id="CHEBI:456216"/>
        <dbReference type="EC" id="2.7.11.1"/>
    </reaction>
</comment>
<dbReference type="PROSITE" id="PS00108">
    <property type="entry name" value="PROTEIN_KINASE_ST"/>
    <property type="match status" value="1"/>
</dbReference>
<keyword evidence="4" id="KW-0547">Nucleotide-binding</keyword>